<dbReference type="PANTHER" id="PTHR10352">
    <property type="entry name" value="EUKARYOTIC TRANSLATION INITIATION FACTOR 3 SUBUNIT G"/>
    <property type="match status" value="1"/>
</dbReference>
<feature type="region of interest" description="Disordered" evidence="3">
    <location>
        <begin position="246"/>
        <end position="300"/>
    </location>
</feature>
<sequence length="1249" mass="134166">MQSKTEESSHDTPCGSAAETPTAAKRFPSFVVTSSNDAAFTKPTTPAKKGPTIALNPDAQEFRITPAFAGTLFSMPSAAAPTPPQQRWFQPAMDFSTRPMAGNNGTSQSSSSPPPTSPSASALSDAMDNRQLVELTEAYMHRVYDRKCHDEKLHMVSVFHLHPRTTDKQLSRIFFPTGASAAEVMEPRRMPETLAKAFIAVRQRVGVVFFTRKDFAMVGVEKVHDFVPHGQHQPLVVRYCGPDQEATSLAGSPLPPRSQSSEPARGDALSCAKATSPRPSDRPTPPQSRHRDVSNPSDVFPASVVAVPPLPAGLESSASAGATTPALDVGTNSTAAYDSIDQHFLQKYEGEQVYLVGVHNLAHGTTAKSLFKMFYPMGALNSELLPRPVSVDGKLRCSGVAVFGSKGMAMEAAEKINNFVPHGQWRPVVARFLKRTTSPTFASSSVPGNASSTTSSAYTATAATASTPRRSTSSPSPSPGFSSVAVLLESIEKQLRSKSLNESQLAADMATLVLCAESGEAEAKKLAAILRDVLLSMRDHSTILASPLCGALRTLHSTLGIRVRTAPAVPTDVSPSARKGILFLQQIGRTLMMLVADTEAARQTRIVAAVQCAYLYQYTYLPKTPLCFATTLFRNCERELLEAREFLYREPNVSSNLAEEQQHRPWITLMDVLHEMVSVWRSLDPRTYAQDSAREEYERFVCEFRGRDMKRRSPVTSTLSAAAISVATAAGGGGEHHSGACTPRNDTLEVPTEAANNACSTKGQGGNSVNASAKKSQFVTPSARPTPRRVVSKSYSTTGDWKAKQSTPLAGTNCAVPPQVMLTSPASDYTQGVSELSAESNSAGTTISSALRSLGLTPQHPSMRFNWGSRLLSAALQPGMPPNPAVSAAAMPPATLTLSVPAPTSATASVASGSSPSAAAAASVERTDATMTERTVYITKLPSCLSAGQVRRLLLHFGEFRKVRLCHDDKETTRIGSAEALAAHNLKFDQLCFGFVEFVESGSAKAMVEFFRNEVHTPNAFDFLRAEDVHRFDDTELNPLRNTRTSQARNPIHDQQPLDATRTQPCFFGLIQPHHTVDTYIDAITAEEVAEAVRQLHREEGAHQEPPQLRASSSFFHPTTFSTSTPYSMAVAKDASLGSPGTATASPTADNSYDENDGGASVVAALQPMDAVHFPRGFPYHEVFATAASPMGDGDAAGSHDHGTGSSGHFPSDDIDLYGSCAPVIMEEEDDEVEGLQEYQVQQILQLLS</sequence>
<feature type="region of interest" description="Disordered" evidence="3">
    <location>
        <begin position="1"/>
        <end position="57"/>
    </location>
</feature>
<dbReference type="AlphaFoldDB" id="A0A640K865"/>
<reference evidence="5" key="1">
    <citation type="submission" date="2019-11" db="EMBL/GenBank/DDBJ databases">
        <title>Leishmania tarentolae CDS.</title>
        <authorList>
            <person name="Goto Y."/>
            <person name="Yamagishi J."/>
        </authorList>
    </citation>
    <scope>NUCLEOTIDE SEQUENCE [LARGE SCALE GENOMIC DNA]</scope>
    <source>
        <strain evidence="5">Parrot Tar II</strain>
    </source>
</reference>
<evidence type="ECO:0000256" key="1">
    <source>
        <dbReference type="ARBA" id="ARBA00022884"/>
    </source>
</evidence>
<feature type="compositionally biased region" description="Polar residues" evidence="3">
    <location>
        <begin position="757"/>
        <end position="780"/>
    </location>
</feature>
<dbReference type="Proteomes" id="UP000419144">
    <property type="component" value="Unassembled WGS sequence"/>
</dbReference>
<feature type="region of interest" description="Disordered" evidence="3">
    <location>
        <begin position="95"/>
        <end position="124"/>
    </location>
</feature>
<feature type="compositionally biased region" description="Basic and acidic residues" evidence="3">
    <location>
        <begin position="1"/>
        <end position="10"/>
    </location>
</feature>
<feature type="region of interest" description="Disordered" evidence="3">
    <location>
        <begin position="757"/>
        <end position="812"/>
    </location>
</feature>
<dbReference type="InterPro" id="IPR035979">
    <property type="entry name" value="RBD_domain_sf"/>
</dbReference>
<feature type="compositionally biased region" description="Polar residues" evidence="3">
    <location>
        <begin position="793"/>
        <end position="810"/>
    </location>
</feature>
<evidence type="ECO:0000313" key="6">
    <source>
        <dbReference type="Proteomes" id="UP000419144"/>
    </source>
</evidence>
<evidence type="ECO:0000259" key="4">
    <source>
        <dbReference type="PROSITE" id="PS50102"/>
    </source>
</evidence>
<feature type="region of interest" description="Disordered" evidence="3">
    <location>
        <begin position="1191"/>
        <end position="1212"/>
    </location>
</feature>
<dbReference type="VEuPathDB" id="TriTrypDB:LtaPh_0511900"/>
<dbReference type="GO" id="GO:0003723">
    <property type="term" value="F:RNA binding"/>
    <property type="evidence" value="ECO:0007669"/>
    <property type="project" value="UniProtKB-UniRule"/>
</dbReference>
<evidence type="ECO:0000256" key="2">
    <source>
        <dbReference type="PROSITE-ProRule" id="PRU00176"/>
    </source>
</evidence>
<keyword evidence="6" id="KW-1185">Reference proteome</keyword>
<dbReference type="SUPFAM" id="SSF54928">
    <property type="entry name" value="RNA-binding domain, RBD"/>
    <property type="match status" value="2"/>
</dbReference>
<dbReference type="EMBL" id="BLBS01000006">
    <property type="protein sequence ID" value="GET85846.1"/>
    <property type="molecule type" value="Genomic_DNA"/>
</dbReference>
<comment type="caution">
    <text evidence="5">The sequence shown here is derived from an EMBL/GenBank/DDBJ whole genome shotgun (WGS) entry which is preliminary data.</text>
</comment>
<keyword evidence="1 2" id="KW-0694">RNA-binding</keyword>
<dbReference type="InterPro" id="IPR000504">
    <property type="entry name" value="RRM_dom"/>
</dbReference>
<feature type="compositionally biased region" description="Polar residues" evidence="3">
    <location>
        <begin position="1139"/>
        <end position="1151"/>
    </location>
</feature>
<proteinExistence type="predicted"/>
<dbReference type="PROSITE" id="PS50102">
    <property type="entry name" value="RRM"/>
    <property type="match status" value="1"/>
</dbReference>
<evidence type="ECO:0000256" key="3">
    <source>
        <dbReference type="SAM" id="MobiDB-lite"/>
    </source>
</evidence>
<accession>A0A640K865</accession>
<gene>
    <name evidence="5" type="ORF">LtaPh_0511900</name>
</gene>
<feature type="domain" description="RRM" evidence="4">
    <location>
        <begin position="934"/>
        <end position="1050"/>
    </location>
</feature>
<feature type="region of interest" description="Disordered" evidence="3">
    <location>
        <begin position="1136"/>
        <end position="1156"/>
    </location>
</feature>
<dbReference type="CDD" id="cd00590">
    <property type="entry name" value="RRM_SF"/>
    <property type="match status" value="1"/>
</dbReference>
<evidence type="ECO:0000313" key="5">
    <source>
        <dbReference type="EMBL" id="GET85846.1"/>
    </source>
</evidence>
<name>A0A640K865_LEITA</name>
<dbReference type="Gene3D" id="3.30.70.330">
    <property type="match status" value="1"/>
</dbReference>
<feature type="compositionally biased region" description="Low complexity" evidence="3">
    <location>
        <begin position="38"/>
        <end position="52"/>
    </location>
</feature>
<organism evidence="5 6">
    <name type="scientific">Leishmania tarentolae</name>
    <name type="common">Sauroleishmania tarentolae</name>
    <dbReference type="NCBI Taxonomy" id="5689"/>
    <lineage>
        <taxon>Eukaryota</taxon>
        <taxon>Discoba</taxon>
        <taxon>Euglenozoa</taxon>
        <taxon>Kinetoplastea</taxon>
        <taxon>Metakinetoplastina</taxon>
        <taxon>Trypanosomatida</taxon>
        <taxon>Trypanosomatidae</taxon>
        <taxon>Leishmaniinae</taxon>
        <taxon>Leishmania</taxon>
        <taxon>lizard Leishmania</taxon>
    </lineage>
</organism>
<protein>
    <recommendedName>
        <fullName evidence="4">RRM domain-containing protein</fullName>
    </recommendedName>
</protein>
<dbReference type="OrthoDB" id="262747at2759"/>
<dbReference type="InterPro" id="IPR012677">
    <property type="entry name" value="Nucleotide-bd_a/b_plait_sf"/>
</dbReference>